<gene>
    <name evidence="3" type="ORF">D8771_33360</name>
</gene>
<evidence type="ECO:0000313" key="4">
    <source>
        <dbReference type="Proteomes" id="UP000298111"/>
    </source>
</evidence>
<dbReference type="Pfam" id="PF14280">
    <property type="entry name" value="DUF4365"/>
    <property type="match status" value="1"/>
</dbReference>
<dbReference type="AlphaFoldDB" id="A0A8H1QKW7"/>
<evidence type="ECO:0000256" key="1">
    <source>
        <dbReference type="SAM" id="MobiDB-lite"/>
    </source>
</evidence>
<dbReference type="InterPro" id="IPR025375">
    <property type="entry name" value="DUF4365"/>
</dbReference>
<proteinExistence type="predicted"/>
<evidence type="ECO:0000313" key="3">
    <source>
        <dbReference type="EMBL" id="TGG75862.1"/>
    </source>
</evidence>
<evidence type="ECO:0000259" key="2">
    <source>
        <dbReference type="Pfam" id="PF14280"/>
    </source>
</evidence>
<organism evidence="3 4">
    <name type="scientific">Streptomyces albus</name>
    <dbReference type="NCBI Taxonomy" id="1888"/>
    <lineage>
        <taxon>Bacteria</taxon>
        <taxon>Bacillati</taxon>
        <taxon>Actinomycetota</taxon>
        <taxon>Actinomycetes</taxon>
        <taxon>Kitasatosporales</taxon>
        <taxon>Streptomycetaceae</taxon>
        <taxon>Streptomyces</taxon>
    </lineage>
</organism>
<comment type="caution">
    <text evidence="3">The sequence shown here is derived from an EMBL/GenBank/DDBJ whole genome shotgun (WGS) entry which is preliminary data.</text>
</comment>
<name>A0A8H1QKW7_9ACTN</name>
<dbReference type="GeneID" id="75181943"/>
<protein>
    <submittedName>
        <fullName evidence="3">DUF4365 domain-containing protein</fullName>
    </submittedName>
</protein>
<dbReference type="EMBL" id="RCIY01000114">
    <property type="protein sequence ID" value="TGG75862.1"/>
    <property type="molecule type" value="Genomic_DNA"/>
</dbReference>
<reference evidence="3 4" key="1">
    <citation type="submission" date="2018-10" db="EMBL/GenBank/DDBJ databases">
        <title>Isolation of pseudouridimycin from Streptomyces albus DSM 40763.</title>
        <authorList>
            <person name="Rosenqvist P."/>
            <person name="Metsae-Ketelae M."/>
            <person name="Virta P."/>
        </authorList>
    </citation>
    <scope>NUCLEOTIDE SEQUENCE [LARGE SCALE GENOMIC DNA]</scope>
    <source>
        <strain evidence="3 4">DSM 40763</strain>
    </source>
</reference>
<dbReference type="RefSeq" id="WP_016473446.1">
    <property type="nucleotide sequence ID" value="NZ_BBQG01000012.1"/>
</dbReference>
<feature type="region of interest" description="Disordered" evidence="1">
    <location>
        <begin position="1"/>
        <end position="28"/>
    </location>
</feature>
<dbReference type="Proteomes" id="UP000298111">
    <property type="component" value="Unassembled WGS sequence"/>
</dbReference>
<sequence length="194" mass="21709">MSEGTTGHIPAHLPPQSSTSGLEVVPAGRSGHKGDFGEQFVRALAAAANLDASRRDLDRVGVDWQLGYLGRAGTLRYPSIDVQVKFWSKPTGSADAWHYPLEIKNYNWLAGRDWQLPRFLFLVIAPDDPQLWTDVTDDRFLLRHAAYWASFHDCDPVPPKDSKLTVHVPKANLLTVKELNGLFSESFREMLVTP</sequence>
<feature type="domain" description="DUF4365" evidence="2">
    <location>
        <begin position="36"/>
        <end position="182"/>
    </location>
</feature>
<accession>A0A8H1QKW7</accession>